<keyword evidence="1" id="KW-0472">Membrane</keyword>
<dbReference type="RefSeq" id="WP_127087486.1">
    <property type="nucleotide sequence ID" value="NZ_RSCL01000056.1"/>
</dbReference>
<keyword evidence="1" id="KW-0812">Transmembrane</keyword>
<gene>
    <name evidence="3" type="ORF">DSM106972_095730</name>
</gene>
<organism evidence="3 4">
    <name type="scientific">Dulcicalothrix desertica PCC 7102</name>
    <dbReference type="NCBI Taxonomy" id="232991"/>
    <lineage>
        <taxon>Bacteria</taxon>
        <taxon>Bacillati</taxon>
        <taxon>Cyanobacteriota</taxon>
        <taxon>Cyanophyceae</taxon>
        <taxon>Nostocales</taxon>
        <taxon>Calotrichaceae</taxon>
        <taxon>Dulcicalothrix</taxon>
    </lineage>
</organism>
<dbReference type="EMBL" id="RSCL01000056">
    <property type="protein sequence ID" value="RUS93632.1"/>
    <property type="molecule type" value="Genomic_DNA"/>
</dbReference>
<proteinExistence type="predicted"/>
<dbReference type="Gene3D" id="3.30.565.10">
    <property type="entry name" value="Histidine kinase-like ATPase, C-terminal domain"/>
    <property type="match status" value="1"/>
</dbReference>
<name>A0A3S1A4P8_9CYAN</name>
<sequence>MLKILIRAEILRKFALPGLAVIACIIFVRLTGSLQLLEWIAFDNFLQLRPPEASDPEVVIVGINEDDIRTVGKYPIPDRDLAQLLTIIQSYKPAAIGLDIFRDLTYSPDRAILSNILENSPNLIGIEAALNTRSSLVVKPPPELPPNRIAISDVILDPDGKLRRCLLASRGNESQIKYSLSLKLAQLYLRSKGISFKHGARADFPIFFGNTELNRFHSHTGAYVNAASGGNQILINYRSSKYPFTIVSLTDVLSNRVKPQLMQNRIVLIGMMTTSINDTFMTSATKGTWLTDVVNSTDQYQLIYGVEYHAHATSQIINNVLNKRPFIQTWFFAWDYLWIFTWGILGIATGLLLQSPWKTLLSLALASFLLILICYSLIVVSWWIPLVPTLLALCGAGLTTSLFDQNYRVFMEQRILTLKRTYDAVHNGPLQTIAAMLRSLDDNSSNSQLRMQLQALNYEVRTVYEVMNQELLSCNNRYVDTPIPTLLYEIYENTLMRSLPGFDTIKTYIAPDFTPLEDCYLSPEHKIGLCLFLEEALCNVGKHAKNATRLDVVCKREKSLCILQIIDNGFNYQSNYSGGRHAQSGRGTIQAKELSSKLRGTFQRKVRLPQGIICELTWRDIKPWWQRILKKS</sequence>
<dbReference type="SUPFAM" id="SSF55874">
    <property type="entry name" value="ATPase domain of HSP90 chaperone/DNA topoisomerase II/histidine kinase"/>
    <property type="match status" value="1"/>
</dbReference>
<evidence type="ECO:0000256" key="1">
    <source>
        <dbReference type="SAM" id="Phobius"/>
    </source>
</evidence>
<feature type="transmembrane region" description="Helical" evidence="1">
    <location>
        <begin position="360"/>
        <end position="384"/>
    </location>
</feature>
<dbReference type="PROSITE" id="PS51257">
    <property type="entry name" value="PROKAR_LIPOPROTEIN"/>
    <property type="match status" value="1"/>
</dbReference>
<dbReference type="OrthoDB" id="337251at2"/>
<reference evidence="3" key="1">
    <citation type="submission" date="2018-12" db="EMBL/GenBank/DDBJ databases">
        <authorList>
            <person name="Will S."/>
            <person name="Neumann-Schaal M."/>
            <person name="Henke P."/>
        </authorList>
    </citation>
    <scope>NUCLEOTIDE SEQUENCE</scope>
    <source>
        <strain evidence="3">PCC 7102</strain>
    </source>
</reference>
<comment type="caution">
    <text evidence="3">The sequence shown here is derived from an EMBL/GenBank/DDBJ whole genome shotgun (WGS) entry which is preliminary data.</text>
</comment>
<reference evidence="3" key="2">
    <citation type="journal article" date="2019" name="Genome Biol. Evol.">
        <title>Day and night: Metabolic profiles and evolutionary relationships of six axenic non-marine cyanobacteria.</title>
        <authorList>
            <person name="Will S.E."/>
            <person name="Henke P."/>
            <person name="Boedeker C."/>
            <person name="Huang S."/>
            <person name="Brinkmann H."/>
            <person name="Rohde M."/>
            <person name="Jarek M."/>
            <person name="Friedl T."/>
            <person name="Seufert S."/>
            <person name="Schumacher M."/>
            <person name="Overmann J."/>
            <person name="Neumann-Schaal M."/>
            <person name="Petersen J."/>
        </authorList>
    </citation>
    <scope>NUCLEOTIDE SEQUENCE [LARGE SCALE GENOMIC DNA]</scope>
    <source>
        <strain evidence="3">PCC 7102</strain>
    </source>
</reference>
<keyword evidence="1" id="KW-1133">Transmembrane helix</keyword>
<keyword evidence="4" id="KW-1185">Reference proteome</keyword>
<feature type="transmembrane region" description="Helical" evidence="1">
    <location>
        <begin position="20"/>
        <end position="42"/>
    </location>
</feature>
<protein>
    <recommendedName>
        <fullName evidence="2">CHASE2 domain-containing protein</fullName>
    </recommendedName>
</protein>
<feature type="domain" description="CHASE2" evidence="2">
    <location>
        <begin position="34"/>
        <end position="349"/>
    </location>
</feature>
<dbReference type="Proteomes" id="UP000271624">
    <property type="component" value="Unassembled WGS sequence"/>
</dbReference>
<dbReference type="SMART" id="SM01080">
    <property type="entry name" value="CHASE2"/>
    <property type="match status" value="1"/>
</dbReference>
<dbReference type="InterPro" id="IPR007890">
    <property type="entry name" value="CHASE2"/>
</dbReference>
<dbReference type="AlphaFoldDB" id="A0A3S1A4P8"/>
<evidence type="ECO:0000313" key="3">
    <source>
        <dbReference type="EMBL" id="RUS93632.1"/>
    </source>
</evidence>
<evidence type="ECO:0000259" key="2">
    <source>
        <dbReference type="SMART" id="SM01080"/>
    </source>
</evidence>
<dbReference type="InterPro" id="IPR036890">
    <property type="entry name" value="HATPase_C_sf"/>
</dbReference>
<feature type="transmembrane region" description="Helical" evidence="1">
    <location>
        <begin position="330"/>
        <end position="353"/>
    </location>
</feature>
<accession>A0A3S1A4P8</accession>
<evidence type="ECO:0000313" key="4">
    <source>
        <dbReference type="Proteomes" id="UP000271624"/>
    </source>
</evidence>
<dbReference type="Pfam" id="PF05226">
    <property type="entry name" value="CHASE2"/>
    <property type="match status" value="1"/>
</dbReference>